<feature type="domain" description="Dienelactone hydrolase" evidence="1">
    <location>
        <begin position="3"/>
        <end position="52"/>
    </location>
</feature>
<gene>
    <name evidence="2" type="ORF">OXD698_LOCUS46689</name>
</gene>
<dbReference type="Pfam" id="PF01738">
    <property type="entry name" value="DLH"/>
    <property type="match status" value="1"/>
</dbReference>
<dbReference type="AlphaFoldDB" id="A0A820ILJ8"/>
<dbReference type="SUPFAM" id="SSF53474">
    <property type="entry name" value="alpha/beta-Hydrolases"/>
    <property type="match status" value="1"/>
</dbReference>
<dbReference type="GO" id="GO:0016787">
    <property type="term" value="F:hydrolase activity"/>
    <property type="evidence" value="ECO:0007669"/>
    <property type="project" value="InterPro"/>
</dbReference>
<protein>
    <recommendedName>
        <fullName evidence="1">Dienelactone hydrolase domain-containing protein</fullName>
    </recommendedName>
</protein>
<name>A0A820ILJ8_9BILA</name>
<sequence length="60" mass="6604">ILADENRAMAKALRDANVMVEEHVYAGATHSFLEAVKIAAISNRALDEAAQWLVHQLKTT</sequence>
<accession>A0A820ILJ8</accession>
<dbReference type="EMBL" id="CAJOAZ010017127">
    <property type="protein sequence ID" value="CAF4312092.1"/>
    <property type="molecule type" value="Genomic_DNA"/>
</dbReference>
<proteinExistence type="predicted"/>
<comment type="caution">
    <text evidence="2">The sequence shown here is derived from an EMBL/GenBank/DDBJ whole genome shotgun (WGS) entry which is preliminary data.</text>
</comment>
<dbReference type="Proteomes" id="UP000663844">
    <property type="component" value="Unassembled WGS sequence"/>
</dbReference>
<organism evidence="2 3">
    <name type="scientific">Adineta steineri</name>
    <dbReference type="NCBI Taxonomy" id="433720"/>
    <lineage>
        <taxon>Eukaryota</taxon>
        <taxon>Metazoa</taxon>
        <taxon>Spiralia</taxon>
        <taxon>Gnathifera</taxon>
        <taxon>Rotifera</taxon>
        <taxon>Eurotatoria</taxon>
        <taxon>Bdelloidea</taxon>
        <taxon>Adinetida</taxon>
        <taxon>Adinetidae</taxon>
        <taxon>Adineta</taxon>
    </lineage>
</organism>
<evidence type="ECO:0000313" key="3">
    <source>
        <dbReference type="Proteomes" id="UP000663844"/>
    </source>
</evidence>
<dbReference type="InterPro" id="IPR002925">
    <property type="entry name" value="Dienelactn_hydro"/>
</dbReference>
<dbReference type="Gene3D" id="3.40.50.1820">
    <property type="entry name" value="alpha/beta hydrolase"/>
    <property type="match status" value="1"/>
</dbReference>
<reference evidence="2" key="1">
    <citation type="submission" date="2021-02" db="EMBL/GenBank/DDBJ databases">
        <authorList>
            <person name="Nowell W R."/>
        </authorList>
    </citation>
    <scope>NUCLEOTIDE SEQUENCE</scope>
</reference>
<feature type="non-terminal residue" evidence="2">
    <location>
        <position position="1"/>
    </location>
</feature>
<dbReference type="InterPro" id="IPR029058">
    <property type="entry name" value="AB_hydrolase_fold"/>
</dbReference>
<evidence type="ECO:0000259" key="1">
    <source>
        <dbReference type="Pfam" id="PF01738"/>
    </source>
</evidence>
<evidence type="ECO:0000313" key="2">
    <source>
        <dbReference type="EMBL" id="CAF4312092.1"/>
    </source>
</evidence>